<dbReference type="Proteomes" id="UP000186112">
    <property type="component" value="Unassembled WGS sequence"/>
</dbReference>
<protein>
    <recommendedName>
        <fullName evidence="3">Phage structural protein</fullName>
    </recommendedName>
</protein>
<evidence type="ECO:0008006" key="3">
    <source>
        <dbReference type="Google" id="ProtNLM"/>
    </source>
</evidence>
<evidence type="ECO:0000313" key="1">
    <source>
        <dbReference type="EMBL" id="OLS02876.1"/>
    </source>
</evidence>
<gene>
    <name evidence="1" type="ORF">TICRE_11490</name>
</gene>
<comment type="caution">
    <text evidence="1">The sequence shown here is derived from an EMBL/GenBank/DDBJ whole genome shotgun (WGS) entry which is preliminary data.</text>
</comment>
<sequence length="325" mass="36528">MALTSGFFMSVNGDRKYKAGFFARYFASFIGNGVFPNPSNNLQVTANNDMTVTVKAGKAWMNGYILFNDDDYILNINPADGVLNRIDRIVLRHDTVDREIKVLVKQGTFASSPIAPALKRDADAYELALADIAINKGIMSITQANITDLRLNKGLCGIVHGVVDQVDPTAIFNQFESWYKQTKANYDADIAIWTQEKKDAFDLWYTTNVNEFTNRFNNWFSNNTTNWGNEFTNWFDNIKGQLEGDIAANLTAQIIELQSTKANKTELVVVEEGLANHEIKKATQNSYGHIRLSDIPKPYIADDSTGDNYKWGIENGMVYLEKVAE</sequence>
<evidence type="ECO:0000313" key="2">
    <source>
        <dbReference type="Proteomes" id="UP000186112"/>
    </source>
</evidence>
<proteinExistence type="predicted"/>
<keyword evidence="2" id="KW-1185">Reference proteome</keyword>
<accession>A0A1U7M6H1</accession>
<name>A0A1U7M6H1_TISCR</name>
<dbReference type="AlphaFoldDB" id="A0A1U7M6H1"/>
<dbReference type="EMBL" id="LTDM01000015">
    <property type="protein sequence ID" value="OLS02876.1"/>
    <property type="molecule type" value="Genomic_DNA"/>
</dbReference>
<organism evidence="1 2">
    <name type="scientific">Tissierella creatinophila DSM 6911</name>
    <dbReference type="NCBI Taxonomy" id="1123403"/>
    <lineage>
        <taxon>Bacteria</taxon>
        <taxon>Bacillati</taxon>
        <taxon>Bacillota</taxon>
        <taxon>Tissierellia</taxon>
        <taxon>Tissierellales</taxon>
        <taxon>Tissierellaceae</taxon>
        <taxon>Tissierella</taxon>
    </lineage>
</organism>
<reference evidence="1 2" key="1">
    <citation type="submission" date="2016-02" db="EMBL/GenBank/DDBJ databases">
        <title>Genome sequence of Tissierella creatinophila DSM 6911.</title>
        <authorList>
            <person name="Poehlein A."/>
            <person name="Daniel R."/>
        </authorList>
    </citation>
    <scope>NUCLEOTIDE SEQUENCE [LARGE SCALE GENOMIC DNA]</scope>
    <source>
        <strain evidence="1 2">DSM 6911</strain>
    </source>
</reference>
<dbReference type="RefSeq" id="WP_198927497.1">
    <property type="nucleotide sequence ID" value="NZ_LTDM01000015.1"/>
</dbReference>